<keyword evidence="2 4" id="KW-0560">Oxidoreductase</keyword>
<evidence type="ECO:0000256" key="2">
    <source>
        <dbReference type="ARBA" id="ARBA00023002"/>
    </source>
</evidence>
<dbReference type="PROSITE" id="PS00671">
    <property type="entry name" value="D_2_HYDROXYACID_DH_3"/>
    <property type="match status" value="1"/>
</dbReference>
<proteinExistence type="inferred from homology"/>
<dbReference type="GO" id="GO:0016618">
    <property type="term" value="F:hydroxypyruvate reductase [NAD(P)H] activity"/>
    <property type="evidence" value="ECO:0007669"/>
    <property type="project" value="TreeGrafter"/>
</dbReference>
<protein>
    <recommendedName>
        <fullName evidence="10">2-hydroxyacid dehydrogenase</fullName>
    </recommendedName>
</protein>
<dbReference type="Gene3D" id="3.40.50.720">
    <property type="entry name" value="NAD(P)-binding Rossmann-like Domain"/>
    <property type="match status" value="2"/>
</dbReference>
<feature type="domain" description="D-isomer specific 2-hydroxyacid dehydrogenase catalytic" evidence="6">
    <location>
        <begin position="55"/>
        <end position="373"/>
    </location>
</feature>
<evidence type="ECO:0000256" key="4">
    <source>
        <dbReference type="RuleBase" id="RU003719"/>
    </source>
</evidence>
<sequence>MKADWIATLPEPEPEPDLSPGASAPQFYCFAELPEQPMSSVALNKKPRVAVVGDVKYVGDDYLKSVKTELDIEFLQSSNRQQLLQELPRFIAQSGPIDALICTVDTPSLKPLNEELFSALTPHCRVIASVWAGYNEFDVSWMTSQGIWFCNTIDAVAEATADLAIFLTVAVIRNTYVAEKRVRAGLWYNGIVPTKDPTGMTLAIVGMGSIGRYLSVKAKTFNMKVKYYNRTRLSAEIEEACHAEYCSSLEELLSQADVVSINCPLTPATRNLISHAEFKMMKDGVFLINTARGPIVDEEALIEALESGKVERAGLDVFSNEPNINPYFRTSDKVVLQPHMGGWTVEAIRRAEKECFENVLKWKREGRPVAPVNEV</sequence>
<evidence type="ECO:0000256" key="3">
    <source>
        <dbReference type="ARBA" id="ARBA00023027"/>
    </source>
</evidence>
<dbReference type="PANTHER" id="PTHR10996:SF269">
    <property type="entry name" value="HYPOTHETICAL D-ISOMER SPECIFIC 2-HYDROXYACID DEHYDROGENASE (EUROFUNG)"/>
    <property type="match status" value="1"/>
</dbReference>
<dbReference type="InterPro" id="IPR006139">
    <property type="entry name" value="D-isomer_2_OHA_DH_cat_dom"/>
</dbReference>
<comment type="caution">
    <text evidence="8">The sequence shown here is derived from an EMBL/GenBank/DDBJ whole genome shotgun (WGS) entry which is preliminary data.</text>
</comment>
<organism evidence="8 9">
    <name type="scientific">Trichoderma lentiforme</name>
    <dbReference type="NCBI Taxonomy" id="1567552"/>
    <lineage>
        <taxon>Eukaryota</taxon>
        <taxon>Fungi</taxon>
        <taxon>Dikarya</taxon>
        <taxon>Ascomycota</taxon>
        <taxon>Pezizomycotina</taxon>
        <taxon>Sordariomycetes</taxon>
        <taxon>Hypocreomycetidae</taxon>
        <taxon>Hypocreales</taxon>
        <taxon>Hypocreaceae</taxon>
        <taxon>Trichoderma</taxon>
    </lineage>
</organism>
<evidence type="ECO:0000256" key="1">
    <source>
        <dbReference type="ARBA" id="ARBA00005854"/>
    </source>
</evidence>
<evidence type="ECO:0000313" key="9">
    <source>
        <dbReference type="Proteomes" id="UP000801864"/>
    </source>
</evidence>
<keyword evidence="3" id="KW-0520">NAD</keyword>
<name>A0A9P4XDH7_9HYPO</name>
<dbReference type="CDD" id="cd12168">
    <property type="entry name" value="Mand_dh_like"/>
    <property type="match status" value="1"/>
</dbReference>
<dbReference type="GO" id="GO:0005829">
    <property type="term" value="C:cytosol"/>
    <property type="evidence" value="ECO:0007669"/>
    <property type="project" value="TreeGrafter"/>
</dbReference>
<evidence type="ECO:0000256" key="5">
    <source>
        <dbReference type="SAM" id="MobiDB-lite"/>
    </source>
</evidence>
<dbReference type="GO" id="GO:0030267">
    <property type="term" value="F:glyoxylate reductase (NADPH) activity"/>
    <property type="evidence" value="ECO:0007669"/>
    <property type="project" value="TreeGrafter"/>
</dbReference>
<evidence type="ECO:0000259" key="7">
    <source>
        <dbReference type="Pfam" id="PF02826"/>
    </source>
</evidence>
<dbReference type="EMBL" id="QLNT01000012">
    <property type="protein sequence ID" value="KAF3069269.1"/>
    <property type="molecule type" value="Genomic_DNA"/>
</dbReference>
<dbReference type="PROSITE" id="PS00670">
    <property type="entry name" value="D_2_HYDROXYACID_DH_2"/>
    <property type="match status" value="1"/>
</dbReference>
<dbReference type="InterPro" id="IPR006140">
    <property type="entry name" value="D-isomer_DH_NAD-bd"/>
</dbReference>
<dbReference type="InterPro" id="IPR050223">
    <property type="entry name" value="D-isomer_2-hydroxyacid_DH"/>
</dbReference>
<dbReference type="PROSITE" id="PS00065">
    <property type="entry name" value="D_2_HYDROXYACID_DH_1"/>
    <property type="match status" value="1"/>
</dbReference>
<keyword evidence="9" id="KW-1185">Reference proteome</keyword>
<dbReference type="SUPFAM" id="SSF51735">
    <property type="entry name" value="NAD(P)-binding Rossmann-fold domains"/>
    <property type="match status" value="1"/>
</dbReference>
<dbReference type="GO" id="GO:0051287">
    <property type="term" value="F:NAD binding"/>
    <property type="evidence" value="ECO:0007669"/>
    <property type="project" value="InterPro"/>
</dbReference>
<dbReference type="Pfam" id="PF02826">
    <property type="entry name" value="2-Hacid_dh_C"/>
    <property type="match status" value="1"/>
</dbReference>
<feature type="domain" description="D-isomer specific 2-hydroxyacid dehydrogenase NAD-binding" evidence="7">
    <location>
        <begin position="167"/>
        <end position="341"/>
    </location>
</feature>
<dbReference type="InterPro" id="IPR029752">
    <property type="entry name" value="D-isomer_DH_CS1"/>
</dbReference>
<evidence type="ECO:0000259" key="6">
    <source>
        <dbReference type="Pfam" id="PF00389"/>
    </source>
</evidence>
<dbReference type="InterPro" id="IPR036291">
    <property type="entry name" value="NAD(P)-bd_dom_sf"/>
</dbReference>
<dbReference type="PANTHER" id="PTHR10996">
    <property type="entry name" value="2-HYDROXYACID DEHYDROGENASE-RELATED"/>
    <property type="match status" value="1"/>
</dbReference>
<evidence type="ECO:0008006" key="10">
    <source>
        <dbReference type="Google" id="ProtNLM"/>
    </source>
</evidence>
<dbReference type="Pfam" id="PF00389">
    <property type="entry name" value="2-Hacid_dh"/>
    <property type="match status" value="1"/>
</dbReference>
<reference evidence="8 9" key="1">
    <citation type="submission" date="2018-06" db="EMBL/GenBank/DDBJ databases">
        <title>Genome analysis of cellulolytic fungus Trichoderma lentiforme CFAM-422.</title>
        <authorList>
            <person name="Steindorff A.S."/>
            <person name="Formighieri E.F."/>
            <person name="Midorikawa G.E.O."/>
            <person name="Tamietti M.S."/>
            <person name="Ramos E.Z."/>
            <person name="Silva A.S."/>
            <person name="Bon E.P.S."/>
            <person name="Mendes T.D."/>
            <person name="Damaso M.C.T."/>
            <person name="Favaro L.C.L."/>
        </authorList>
    </citation>
    <scope>NUCLEOTIDE SEQUENCE [LARGE SCALE GENOMIC DNA]</scope>
    <source>
        <strain evidence="8 9">CFAM-422</strain>
    </source>
</reference>
<evidence type="ECO:0000313" key="8">
    <source>
        <dbReference type="EMBL" id="KAF3069269.1"/>
    </source>
</evidence>
<dbReference type="AlphaFoldDB" id="A0A9P4XDH7"/>
<dbReference type="FunFam" id="3.40.50.720:FF:000203">
    <property type="entry name" value="D-3-phosphoglycerate dehydrogenase (SerA)"/>
    <property type="match status" value="1"/>
</dbReference>
<comment type="similarity">
    <text evidence="1 4">Belongs to the D-isomer specific 2-hydroxyacid dehydrogenase family.</text>
</comment>
<accession>A0A9P4XDH7</accession>
<dbReference type="InterPro" id="IPR029753">
    <property type="entry name" value="D-isomer_DH_CS"/>
</dbReference>
<gene>
    <name evidence="8" type="ORF">CFAM422_007348</name>
</gene>
<feature type="region of interest" description="Disordered" evidence="5">
    <location>
        <begin position="1"/>
        <end position="21"/>
    </location>
</feature>
<dbReference type="Proteomes" id="UP000801864">
    <property type="component" value="Unassembled WGS sequence"/>
</dbReference>
<dbReference type="SUPFAM" id="SSF52283">
    <property type="entry name" value="Formate/glycerate dehydrogenase catalytic domain-like"/>
    <property type="match status" value="1"/>
</dbReference>